<name>A0A1I8J526_9PLAT</name>
<sequence length="642" mass="71305">IEAANHYCVNQLTLKISLDDFYHRDEILIPQLPHETGVSQVRHRRCRWIVSFNTGSKCTQLVLAGLPAQGNSSFWSTDSRLRFTSMSNVDTTVLAGIFQVVPKIFLVEASWDPRTDGQNAANLRFLLPLPSICSRDMLSYRNSCFAVGSLQQSLTDALSSIRGDAQLASFTSWSEIEEFIASNKARVHEFPYRQPLSFDQPVRLGIFRTASNDGLLSIARTPSGCELQPASVKIANASGGNCVSLRVDSNGPVIAFVNCNIPMLSLVSFPETHSGLSQLDCNISGRLSDLFSANEAVKQVKADASMKLQGDEDDLTVQLSRADVLRTWQPSGAHCRWWESRQSETNRFPAAVRSGPRWLVMQLTQPMMLEAVSVRDWDGQWHAAAPVGSPVSAVGASSLPLELQLEDPCRASWEAFGSSDRWRQIGVNGVDQLRSQKQQAEFEFTANFSLHGALLTCLLPDRPGIRIEQTIGIVVTPSVELSLSTVWVIGRRAKVHFFSSPAYPPQQHRCQIISGSSTWELNEHFSKTRQAYIRNSINMSLTEVKSEFVVTVTSDMLNGTRAAPQLNHHQVDSSQSVSRGGPPPAESSCRGNESQPTSSQEIDPVYEEVSLCVYRPVHPLPRYPRQFSEKNCRHAYYSSRFD</sequence>
<evidence type="ECO:0000313" key="2">
    <source>
        <dbReference type="Proteomes" id="UP000095280"/>
    </source>
</evidence>
<proteinExistence type="predicted"/>
<reference evidence="3" key="1">
    <citation type="submission" date="2016-11" db="UniProtKB">
        <authorList>
            <consortium name="WormBaseParasite"/>
        </authorList>
    </citation>
    <scope>IDENTIFICATION</scope>
</reference>
<dbReference type="WBParaSite" id="maker-uti_cns_0045861-snap-gene-1.16-mRNA-1">
    <property type="protein sequence ID" value="maker-uti_cns_0045861-snap-gene-1.16-mRNA-1"/>
    <property type="gene ID" value="maker-uti_cns_0045861-snap-gene-1.16"/>
</dbReference>
<evidence type="ECO:0000313" key="3">
    <source>
        <dbReference type="WBParaSite" id="maker-uti_cns_0045861-snap-gene-1.16-mRNA-1"/>
    </source>
</evidence>
<organism evidence="2 3">
    <name type="scientific">Macrostomum lignano</name>
    <dbReference type="NCBI Taxonomy" id="282301"/>
    <lineage>
        <taxon>Eukaryota</taxon>
        <taxon>Metazoa</taxon>
        <taxon>Spiralia</taxon>
        <taxon>Lophotrochozoa</taxon>
        <taxon>Platyhelminthes</taxon>
        <taxon>Rhabditophora</taxon>
        <taxon>Macrostomorpha</taxon>
        <taxon>Macrostomida</taxon>
        <taxon>Macrostomidae</taxon>
        <taxon>Macrostomum</taxon>
    </lineage>
</organism>
<protein>
    <submittedName>
        <fullName evidence="3">SHR-BD domain-containing protein</fullName>
    </submittedName>
</protein>
<keyword evidence="2" id="KW-1185">Reference proteome</keyword>
<feature type="compositionally biased region" description="Polar residues" evidence="1">
    <location>
        <begin position="589"/>
        <end position="601"/>
    </location>
</feature>
<evidence type="ECO:0000256" key="1">
    <source>
        <dbReference type="SAM" id="MobiDB-lite"/>
    </source>
</evidence>
<dbReference type="Proteomes" id="UP000095280">
    <property type="component" value="Unplaced"/>
</dbReference>
<accession>A0A1I8J526</accession>
<dbReference type="AlphaFoldDB" id="A0A1I8J526"/>
<feature type="region of interest" description="Disordered" evidence="1">
    <location>
        <begin position="561"/>
        <end position="602"/>
    </location>
</feature>